<dbReference type="EMBL" id="MCGE01000010">
    <property type="protein sequence ID" value="ORZ17338.1"/>
    <property type="molecule type" value="Genomic_DNA"/>
</dbReference>
<dbReference type="AlphaFoldDB" id="A0A1X2IJ29"/>
<accession>A0A1X2IJ29</accession>
<comment type="caution">
    <text evidence="2">The sequence shown here is derived from an EMBL/GenBank/DDBJ whole genome shotgun (WGS) entry which is preliminary data.</text>
</comment>
<feature type="compositionally biased region" description="Pro residues" evidence="1">
    <location>
        <begin position="191"/>
        <end position="205"/>
    </location>
</feature>
<proteinExistence type="predicted"/>
<feature type="compositionally biased region" description="Low complexity" evidence="1">
    <location>
        <begin position="99"/>
        <end position="132"/>
    </location>
</feature>
<sequence length="221" mass="23949">MIAPPSDDNDIYLMNNPYHYPAPSRPSLGMHQPTPSSNHHHHPPPPRLANVTSAPSYDEYDYDSFSRKPMVKPPSHTTYPHSPPHEESSKYKPNPLSHTSTTPTSNSIATPTPTTNTISPSSHWSSSPSLTSQLPDGAKSGLAGRHHLHHPSSSPLYAAPNGNKDDLISPSQCIGRKRSLQSTTSSSSIASPPPSASSILPPPPSLMDDKRNIKRLRTLNN</sequence>
<evidence type="ECO:0000313" key="3">
    <source>
        <dbReference type="Proteomes" id="UP000193560"/>
    </source>
</evidence>
<keyword evidence="3" id="KW-1185">Reference proteome</keyword>
<evidence type="ECO:0000313" key="2">
    <source>
        <dbReference type="EMBL" id="ORZ17338.1"/>
    </source>
</evidence>
<protein>
    <submittedName>
        <fullName evidence="2">Uncharacterized protein</fullName>
    </submittedName>
</protein>
<feature type="compositionally biased region" description="Basic residues" evidence="1">
    <location>
        <begin position="212"/>
        <end position="221"/>
    </location>
</feature>
<organism evidence="2 3">
    <name type="scientific">Absidia repens</name>
    <dbReference type="NCBI Taxonomy" id="90262"/>
    <lineage>
        <taxon>Eukaryota</taxon>
        <taxon>Fungi</taxon>
        <taxon>Fungi incertae sedis</taxon>
        <taxon>Mucoromycota</taxon>
        <taxon>Mucoromycotina</taxon>
        <taxon>Mucoromycetes</taxon>
        <taxon>Mucorales</taxon>
        <taxon>Cunninghamellaceae</taxon>
        <taxon>Absidia</taxon>
    </lineage>
</organism>
<dbReference type="Proteomes" id="UP000193560">
    <property type="component" value="Unassembled WGS sequence"/>
</dbReference>
<gene>
    <name evidence="2" type="ORF">BCR42DRAFT_30437</name>
</gene>
<reference evidence="2 3" key="1">
    <citation type="submission" date="2016-07" db="EMBL/GenBank/DDBJ databases">
        <title>Pervasive Adenine N6-methylation of Active Genes in Fungi.</title>
        <authorList>
            <consortium name="DOE Joint Genome Institute"/>
            <person name="Mondo S.J."/>
            <person name="Dannebaum R.O."/>
            <person name="Kuo R.C."/>
            <person name="Labutti K."/>
            <person name="Haridas S."/>
            <person name="Kuo A."/>
            <person name="Salamov A."/>
            <person name="Ahrendt S.R."/>
            <person name="Lipzen A."/>
            <person name="Sullivan W."/>
            <person name="Andreopoulos W.B."/>
            <person name="Clum A."/>
            <person name="Lindquist E."/>
            <person name="Daum C."/>
            <person name="Ramamoorthy G.K."/>
            <person name="Gryganskyi A."/>
            <person name="Culley D."/>
            <person name="Magnuson J.K."/>
            <person name="James T.Y."/>
            <person name="O'Malley M.A."/>
            <person name="Stajich J.E."/>
            <person name="Spatafora J.W."/>
            <person name="Visel A."/>
            <person name="Grigoriev I.V."/>
        </authorList>
    </citation>
    <scope>NUCLEOTIDE SEQUENCE [LARGE SCALE GENOMIC DNA]</scope>
    <source>
        <strain evidence="2 3">NRRL 1336</strain>
    </source>
</reference>
<name>A0A1X2IJ29_9FUNG</name>
<evidence type="ECO:0000256" key="1">
    <source>
        <dbReference type="SAM" id="MobiDB-lite"/>
    </source>
</evidence>
<feature type="region of interest" description="Disordered" evidence="1">
    <location>
        <begin position="1"/>
        <end position="221"/>
    </location>
</feature>